<feature type="chain" id="PRO_5045593684" evidence="1">
    <location>
        <begin position="21"/>
        <end position="211"/>
    </location>
</feature>
<accession>A0ABR0NTJ5</accession>
<proteinExistence type="predicted"/>
<comment type="caution">
    <text evidence="2">The sequence shown here is derived from an EMBL/GenBank/DDBJ whole genome shotgun (WGS) entry which is preliminary data.</text>
</comment>
<dbReference type="EMBL" id="JARKNE010000009">
    <property type="protein sequence ID" value="KAK5803829.1"/>
    <property type="molecule type" value="Genomic_DNA"/>
</dbReference>
<dbReference type="Proteomes" id="UP001358586">
    <property type="component" value="Chromosome 9"/>
</dbReference>
<dbReference type="PANTHER" id="PTHR48156:SF1">
    <property type="entry name" value="TRANSMEMBRANE PROTEIN"/>
    <property type="match status" value="1"/>
</dbReference>
<keyword evidence="3" id="KW-1185">Reference proteome</keyword>
<evidence type="ECO:0000256" key="1">
    <source>
        <dbReference type="SAM" id="SignalP"/>
    </source>
</evidence>
<gene>
    <name evidence="2" type="ORF">PVK06_031478</name>
</gene>
<feature type="signal peptide" evidence="1">
    <location>
        <begin position="1"/>
        <end position="20"/>
    </location>
</feature>
<sequence>MTMPLGVALEMAKMVWIALSGWVCSCLTIADEVAASLRSGDIGPFHFDMLKRNFCLYFACSLRVVLKSSNTLVLEEVSCCGFLHNEVSSRRHCNGLYGIGIGLALGGMRSGQIDTVCYQLLACTAAGSGAGLLIGKEKGVLKEGRRKEKPERRIRSMGNQKAKTISNFIHWCGLQSSVIGFLKFQCAVKCRFSLIMLVCLYYKAPWFGLRL</sequence>
<keyword evidence="1" id="KW-0732">Signal</keyword>
<protein>
    <submittedName>
        <fullName evidence="2">Uncharacterized protein</fullName>
    </submittedName>
</protein>
<reference evidence="2 3" key="1">
    <citation type="submission" date="2023-03" db="EMBL/GenBank/DDBJ databases">
        <title>WGS of Gossypium arboreum.</title>
        <authorList>
            <person name="Yu D."/>
        </authorList>
    </citation>
    <scope>NUCLEOTIDE SEQUENCE [LARGE SCALE GENOMIC DNA]</scope>
    <source>
        <tissue evidence="2">Leaf</tissue>
    </source>
</reference>
<dbReference type="PANTHER" id="PTHR48156">
    <property type="entry name" value="TRANSMEMBRANE PROTEIN"/>
    <property type="match status" value="1"/>
</dbReference>
<evidence type="ECO:0000313" key="3">
    <source>
        <dbReference type="Proteomes" id="UP001358586"/>
    </source>
</evidence>
<organism evidence="2 3">
    <name type="scientific">Gossypium arboreum</name>
    <name type="common">Tree cotton</name>
    <name type="synonym">Gossypium nanking</name>
    <dbReference type="NCBI Taxonomy" id="29729"/>
    <lineage>
        <taxon>Eukaryota</taxon>
        <taxon>Viridiplantae</taxon>
        <taxon>Streptophyta</taxon>
        <taxon>Embryophyta</taxon>
        <taxon>Tracheophyta</taxon>
        <taxon>Spermatophyta</taxon>
        <taxon>Magnoliopsida</taxon>
        <taxon>eudicotyledons</taxon>
        <taxon>Gunneridae</taxon>
        <taxon>Pentapetalae</taxon>
        <taxon>rosids</taxon>
        <taxon>malvids</taxon>
        <taxon>Malvales</taxon>
        <taxon>Malvaceae</taxon>
        <taxon>Malvoideae</taxon>
        <taxon>Gossypium</taxon>
    </lineage>
</organism>
<evidence type="ECO:0000313" key="2">
    <source>
        <dbReference type="EMBL" id="KAK5803829.1"/>
    </source>
</evidence>
<name>A0ABR0NTJ5_GOSAR</name>